<evidence type="ECO:0000256" key="1">
    <source>
        <dbReference type="SAM" id="Phobius"/>
    </source>
</evidence>
<dbReference type="AlphaFoldDB" id="A0A2M6WD64"/>
<dbReference type="Proteomes" id="UP000230543">
    <property type="component" value="Unassembled WGS sequence"/>
</dbReference>
<evidence type="ECO:0000313" key="3">
    <source>
        <dbReference type="Proteomes" id="UP000230543"/>
    </source>
</evidence>
<gene>
    <name evidence="2" type="ORF">COU22_00805</name>
</gene>
<keyword evidence="1" id="KW-0472">Membrane</keyword>
<feature type="transmembrane region" description="Helical" evidence="1">
    <location>
        <begin position="49"/>
        <end position="71"/>
    </location>
</feature>
<evidence type="ECO:0000313" key="2">
    <source>
        <dbReference type="EMBL" id="PIT90685.1"/>
    </source>
</evidence>
<organism evidence="2 3">
    <name type="scientific">Candidatus Komeilibacteria bacterium CG10_big_fil_rev_8_21_14_0_10_41_13</name>
    <dbReference type="NCBI Taxonomy" id="1974476"/>
    <lineage>
        <taxon>Bacteria</taxon>
        <taxon>Candidatus Komeiliibacteriota</taxon>
    </lineage>
</organism>
<keyword evidence="1" id="KW-1133">Transmembrane helix</keyword>
<proteinExistence type="predicted"/>
<comment type="caution">
    <text evidence="2">The sequence shown here is derived from an EMBL/GenBank/DDBJ whole genome shotgun (WGS) entry which is preliminary data.</text>
</comment>
<protein>
    <submittedName>
        <fullName evidence="2">Uncharacterized protein</fullName>
    </submittedName>
</protein>
<sequence>MSRNALYFIASAFFLAVLFMPLGMAQCGMEFFLTPGCQLTSNFCQAGNFNHISLMRGLLISGLAATVFIFARRQLFNHRLFSLVRDSFKDYFMSFNYNQQKDFFGFLKPFDSLLKAYSSGIIQPKVFC</sequence>
<accession>A0A2M6WD64</accession>
<name>A0A2M6WD64_9BACT</name>
<keyword evidence="1" id="KW-0812">Transmembrane</keyword>
<dbReference type="EMBL" id="PFBO01000024">
    <property type="protein sequence ID" value="PIT90685.1"/>
    <property type="molecule type" value="Genomic_DNA"/>
</dbReference>
<reference evidence="3" key="1">
    <citation type="submission" date="2017-09" db="EMBL/GenBank/DDBJ databases">
        <title>Depth-based differentiation of microbial function through sediment-hosted aquifers and enrichment of novel symbionts in the deep terrestrial subsurface.</title>
        <authorList>
            <person name="Probst A.J."/>
            <person name="Ladd B."/>
            <person name="Jarett J.K."/>
            <person name="Geller-Mcgrath D.E."/>
            <person name="Sieber C.M.K."/>
            <person name="Emerson J.B."/>
            <person name="Anantharaman K."/>
            <person name="Thomas B.C."/>
            <person name="Malmstrom R."/>
            <person name="Stieglmeier M."/>
            <person name="Klingl A."/>
            <person name="Woyke T."/>
            <person name="Ryan C.M."/>
            <person name="Banfield J.F."/>
        </authorList>
    </citation>
    <scope>NUCLEOTIDE SEQUENCE [LARGE SCALE GENOMIC DNA]</scope>
</reference>